<dbReference type="Pfam" id="PF00385">
    <property type="entry name" value="Chromo"/>
    <property type="match status" value="1"/>
</dbReference>
<dbReference type="Proteomes" id="UP000663829">
    <property type="component" value="Unassembled WGS sequence"/>
</dbReference>
<feature type="compositionally biased region" description="Basic and acidic residues" evidence="3">
    <location>
        <begin position="97"/>
        <end position="108"/>
    </location>
</feature>
<dbReference type="SMART" id="SM00298">
    <property type="entry name" value="CHROMO"/>
    <property type="match status" value="2"/>
</dbReference>
<dbReference type="InterPro" id="IPR051219">
    <property type="entry name" value="Heterochromatin_chromo-domain"/>
</dbReference>
<dbReference type="PANTHER" id="PTHR22812">
    <property type="entry name" value="CHROMOBOX PROTEIN"/>
    <property type="match status" value="1"/>
</dbReference>
<keyword evidence="2" id="KW-0539">Nucleus</keyword>
<evidence type="ECO:0000313" key="5">
    <source>
        <dbReference type="EMBL" id="CAF0922568.1"/>
    </source>
</evidence>
<comment type="caution">
    <text evidence="5">The sequence shown here is derived from an EMBL/GenBank/DDBJ whole genome shotgun (WGS) entry which is preliminary data.</text>
</comment>
<dbReference type="PROSITE" id="PS50013">
    <property type="entry name" value="CHROMO_2"/>
    <property type="match status" value="1"/>
</dbReference>
<dbReference type="PRINTS" id="PR00504">
    <property type="entry name" value="CHROMODOMAIN"/>
</dbReference>
<feature type="region of interest" description="Disordered" evidence="3">
    <location>
        <begin position="95"/>
        <end position="117"/>
    </location>
</feature>
<evidence type="ECO:0000256" key="1">
    <source>
        <dbReference type="ARBA" id="ARBA00004123"/>
    </source>
</evidence>
<dbReference type="Proteomes" id="UP000681722">
    <property type="component" value="Unassembled WGS sequence"/>
</dbReference>
<name>A0A814B6I5_9BILA</name>
<evidence type="ECO:0000259" key="4">
    <source>
        <dbReference type="PROSITE" id="PS50013"/>
    </source>
</evidence>
<dbReference type="InterPro" id="IPR000953">
    <property type="entry name" value="Chromo/chromo_shadow_dom"/>
</dbReference>
<feature type="domain" description="Chromo" evidence="4">
    <location>
        <begin position="6"/>
        <end position="64"/>
    </location>
</feature>
<dbReference type="EMBL" id="CAJOBC010001839">
    <property type="protein sequence ID" value="CAF3701687.1"/>
    <property type="molecule type" value="Genomic_DNA"/>
</dbReference>
<dbReference type="Gene3D" id="2.40.50.40">
    <property type="match status" value="2"/>
</dbReference>
<dbReference type="PROSITE" id="PS00598">
    <property type="entry name" value="CHROMO_1"/>
    <property type="match status" value="1"/>
</dbReference>
<gene>
    <name evidence="5" type="ORF">GPM918_LOCUS9737</name>
    <name evidence="6" type="ORF">SRO942_LOCUS9738</name>
</gene>
<reference evidence="5" key="1">
    <citation type="submission" date="2021-02" db="EMBL/GenBank/DDBJ databases">
        <authorList>
            <person name="Nowell W R."/>
        </authorList>
    </citation>
    <scope>NUCLEOTIDE SEQUENCE</scope>
</reference>
<evidence type="ECO:0000256" key="2">
    <source>
        <dbReference type="ARBA" id="ARBA00023242"/>
    </source>
</evidence>
<comment type="subcellular location">
    <subcellularLocation>
        <location evidence="1">Nucleus</location>
    </subcellularLocation>
</comment>
<dbReference type="InterPro" id="IPR023779">
    <property type="entry name" value="Chromodomain_CS"/>
</dbReference>
<dbReference type="GO" id="GO:0005634">
    <property type="term" value="C:nucleus"/>
    <property type="evidence" value="ECO:0007669"/>
    <property type="project" value="UniProtKB-SubCell"/>
</dbReference>
<organism evidence="5 7">
    <name type="scientific">Didymodactylos carnosus</name>
    <dbReference type="NCBI Taxonomy" id="1234261"/>
    <lineage>
        <taxon>Eukaryota</taxon>
        <taxon>Metazoa</taxon>
        <taxon>Spiralia</taxon>
        <taxon>Gnathifera</taxon>
        <taxon>Rotifera</taxon>
        <taxon>Eurotatoria</taxon>
        <taxon>Bdelloidea</taxon>
        <taxon>Philodinida</taxon>
        <taxon>Philodinidae</taxon>
        <taxon>Didymodactylos</taxon>
    </lineage>
</organism>
<evidence type="ECO:0000313" key="7">
    <source>
        <dbReference type="Proteomes" id="UP000663829"/>
    </source>
</evidence>
<accession>A0A814B6I5</accession>
<dbReference type="AlphaFoldDB" id="A0A814B6I5"/>
<evidence type="ECO:0000256" key="3">
    <source>
        <dbReference type="SAM" id="MobiDB-lite"/>
    </source>
</evidence>
<evidence type="ECO:0000313" key="6">
    <source>
        <dbReference type="EMBL" id="CAF3701687.1"/>
    </source>
</evidence>
<sequence>MSVCEYTVEKVINKRFAENRVEYLLKWKGWPSTHNTWEPVENLNCENLIKEYERKSDKLQNAELKTTTTIDIHNNQVPAEDDIVITTISSNTGNYKESNRRLSKEKSLTRSKVKKDTPFNGKKQLDKILSLRQVDAKSNKLEFRCKLRGVKRPTWVSNKIVNELYPTDVIHFYQQLLKFDVRGKSE</sequence>
<dbReference type="EMBL" id="CAJNOQ010001839">
    <property type="protein sequence ID" value="CAF0922568.1"/>
    <property type="molecule type" value="Genomic_DNA"/>
</dbReference>
<dbReference type="InterPro" id="IPR017984">
    <property type="entry name" value="Chromo_dom_subgr"/>
</dbReference>
<dbReference type="InterPro" id="IPR008251">
    <property type="entry name" value="Chromo_shadow_dom"/>
</dbReference>
<dbReference type="OrthoDB" id="1918685at2759"/>
<keyword evidence="7" id="KW-1185">Reference proteome</keyword>
<dbReference type="SUPFAM" id="SSF54160">
    <property type="entry name" value="Chromo domain-like"/>
    <property type="match status" value="2"/>
</dbReference>
<dbReference type="GO" id="GO:0000792">
    <property type="term" value="C:heterochromatin"/>
    <property type="evidence" value="ECO:0007669"/>
    <property type="project" value="UniProtKB-ARBA"/>
</dbReference>
<dbReference type="InterPro" id="IPR016197">
    <property type="entry name" value="Chromo-like_dom_sf"/>
</dbReference>
<proteinExistence type="predicted"/>
<protein>
    <recommendedName>
        <fullName evidence="4">Chromo domain-containing protein</fullName>
    </recommendedName>
</protein>
<dbReference type="Pfam" id="PF01393">
    <property type="entry name" value="Chromo_shadow"/>
    <property type="match status" value="1"/>
</dbReference>
<dbReference type="InterPro" id="IPR023780">
    <property type="entry name" value="Chromo_domain"/>
</dbReference>